<sequence>MLKKIVPNTTLFLTIVFGLGLIGFFSVAYQRDKMIADNVIIDTAYQIAPKEVPTHIDSLPYYQYKIVRDSIDKVEEMNKSRNTLSPDYRIGAGFLGLIQTSSYYYDYYGDGQSHLNPNYFIAIPNYALTPPYRYAYQDGKNYLVKKRNDSTAIDVAYLTRTQTVLIPIEKSSYDVMRKFFGAIMIIAIGVAIYIYIVLPIIVLINISSGNVFTRGNIRKLKILAYTTLGCVLLQLLMPYLVGLVFIKKIPDAFVISFSDVFTNQLNLLLFGTILLAIASAFAKGYKLQQDQDLTI</sequence>
<name>A0ABW9ZP87_9BACT</name>
<proteinExistence type="predicted"/>
<feature type="transmembrane region" description="Helical" evidence="1">
    <location>
        <begin position="12"/>
        <end position="29"/>
    </location>
</feature>
<gene>
    <name evidence="2" type="ORF">GWC95_03180</name>
</gene>
<dbReference type="RefSeq" id="WP_161817218.1">
    <property type="nucleotide sequence ID" value="NZ_JAACJS010000002.1"/>
</dbReference>
<accession>A0ABW9ZP87</accession>
<evidence type="ECO:0000313" key="3">
    <source>
        <dbReference type="Proteomes" id="UP000753802"/>
    </source>
</evidence>
<evidence type="ECO:0000313" key="2">
    <source>
        <dbReference type="EMBL" id="NCI48910.1"/>
    </source>
</evidence>
<dbReference type="Proteomes" id="UP000753802">
    <property type="component" value="Unassembled WGS sequence"/>
</dbReference>
<dbReference type="Pfam" id="PF11188">
    <property type="entry name" value="DUF2975"/>
    <property type="match status" value="1"/>
</dbReference>
<feature type="transmembrane region" description="Helical" evidence="1">
    <location>
        <begin position="179"/>
        <end position="202"/>
    </location>
</feature>
<keyword evidence="1" id="KW-1133">Transmembrane helix</keyword>
<evidence type="ECO:0000256" key="1">
    <source>
        <dbReference type="SAM" id="Phobius"/>
    </source>
</evidence>
<keyword evidence="1" id="KW-0812">Transmembrane</keyword>
<organism evidence="2 3">
    <name type="scientific">Sediminibacterium roseum</name>
    <dbReference type="NCBI Taxonomy" id="1978412"/>
    <lineage>
        <taxon>Bacteria</taxon>
        <taxon>Pseudomonadati</taxon>
        <taxon>Bacteroidota</taxon>
        <taxon>Chitinophagia</taxon>
        <taxon>Chitinophagales</taxon>
        <taxon>Chitinophagaceae</taxon>
        <taxon>Sediminibacterium</taxon>
    </lineage>
</organism>
<comment type="caution">
    <text evidence="2">The sequence shown here is derived from an EMBL/GenBank/DDBJ whole genome shotgun (WGS) entry which is preliminary data.</text>
</comment>
<keyword evidence="3" id="KW-1185">Reference proteome</keyword>
<feature type="transmembrane region" description="Helical" evidence="1">
    <location>
        <begin position="267"/>
        <end position="285"/>
    </location>
</feature>
<keyword evidence="1" id="KW-0472">Membrane</keyword>
<protein>
    <submittedName>
        <fullName evidence="2">DUF2975 domain-containing protein</fullName>
    </submittedName>
</protein>
<reference evidence="2 3" key="1">
    <citation type="submission" date="2020-01" db="EMBL/GenBank/DDBJ databases">
        <title>Genome analysis.</title>
        <authorList>
            <person name="Wu S."/>
            <person name="Wang G."/>
        </authorList>
    </citation>
    <scope>NUCLEOTIDE SEQUENCE [LARGE SCALE GENOMIC DNA]</scope>
    <source>
        <strain evidence="2 3">SYL130</strain>
    </source>
</reference>
<feature type="transmembrane region" description="Helical" evidence="1">
    <location>
        <begin position="222"/>
        <end position="246"/>
    </location>
</feature>
<dbReference type="InterPro" id="IPR021354">
    <property type="entry name" value="DUF2975"/>
</dbReference>
<dbReference type="EMBL" id="JAACJS010000002">
    <property type="protein sequence ID" value="NCI48910.1"/>
    <property type="molecule type" value="Genomic_DNA"/>
</dbReference>